<name>A0ABD0LUB4_9CAEN</name>
<keyword evidence="2" id="KW-1185">Reference proteome</keyword>
<evidence type="ECO:0000313" key="2">
    <source>
        <dbReference type="Proteomes" id="UP001519460"/>
    </source>
</evidence>
<organism evidence="1 2">
    <name type="scientific">Batillaria attramentaria</name>
    <dbReference type="NCBI Taxonomy" id="370345"/>
    <lineage>
        <taxon>Eukaryota</taxon>
        <taxon>Metazoa</taxon>
        <taxon>Spiralia</taxon>
        <taxon>Lophotrochozoa</taxon>
        <taxon>Mollusca</taxon>
        <taxon>Gastropoda</taxon>
        <taxon>Caenogastropoda</taxon>
        <taxon>Sorbeoconcha</taxon>
        <taxon>Cerithioidea</taxon>
        <taxon>Batillariidae</taxon>
        <taxon>Batillaria</taxon>
    </lineage>
</organism>
<dbReference type="AlphaFoldDB" id="A0ABD0LUB4"/>
<sequence length="88" mass="9437">MSENIGCGGPFKGMGRNSGKFTVNKRRTTSQDKFIYAGRTGVVPTALSVYVPLVCVQSTMARFPMADSIQACSQTTVDILRQSSACLP</sequence>
<dbReference type="Proteomes" id="UP001519460">
    <property type="component" value="Unassembled WGS sequence"/>
</dbReference>
<protein>
    <submittedName>
        <fullName evidence="1">Uncharacterized protein</fullName>
    </submittedName>
</protein>
<proteinExistence type="predicted"/>
<evidence type="ECO:0000313" key="1">
    <source>
        <dbReference type="EMBL" id="KAK7502988.1"/>
    </source>
</evidence>
<gene>
    <name evidence="1" type="ORF">BaRGS_00005614</name>
</gene>
<reference evidence="1 2" key="1">
    <citation type="journal article" date="2023" name="Sci. Data">
        <title>Genome assembly of the Korean intertidal mud-creeper Batillaria attramentaria.</title>
        <authorList>
            <person name="Patra A.K."/>
            <person name="Ho P.T."/>
            <person name="Jun S."/>
            <person name="Lee S.J."/>
            <person name="Kim Y."/>
            <person name="Won Y.J."/>
        </authorList>
    </citation>
    <scope>NUCLEOTIDE SEQUENCE [LARGE SCALE GENOMIC DNA]</scope>
    <source>
        <strain evidence="1">Wonlab-2016</strain>
    </source>
</reference>
<dbReference type="EMBL" id="JACVVK020000022">
    <property type="protein sequence ID" value="KAK7502988.1"/>
    <property type="molecule type" value="Genomic_DNA"/>
</dbReference>
<comment type="caution">
    <text evidence="1">The sequence shown here is derived from an EMBL/GenBank/DDBJ whole genome shotgun (WGS) entry which is preliminary data.</text>
</comment>
<accession>A0ABD0LUB4</accession>